<gene>
    <name evidence="12" type="ORF">KB449_17440</name>
</gene>
<keyword evidence="8 10" id="KW-0472">Membrane</keyword>
<feature type="domain" description="HAMP" evidence="11">
    <location>
        <begin position="338"/>
        <end position="390"/>
    </location>
</feature>
<dbReference type="Gene3D" id="3.30.565.10">
    <property type="entry name" value="Histidine kinase-like ATPase, C-terminal domain"/>
    <property type="match status" value="1"/>
</dbReference>
<keyword evidence="5 10" id="KW-0812">Transmembrane</keyword>
<dbReference type="PROSITE" id="PS50885">
    <property type="entry name" value="HAMP"/>
    <property type="match status" value="1"/>
</dbReference>
<dbReference type="InterPro" id="IPR010559">
    <property type="entry name" value="Sig_transdc_His_kin_internal"/>
</dbReference>
<evidence type="ECO:0000256" key="9">
    <source>
        <dbReference type="SAM" id="MobiDB-lite"/>
    </source>
</evidence>
<dbReference type="CDD" id="cd06225">
    <property type="entry name" value="HAMP"/>
    <property type="match status" value="1"/>
</dbReference>
<dbReference type="RefSeq" id="WP_282909583.1">
    <property type="nucleotide sequence ID" value="NZ_JAGRPV010000001.1"/>
</dbReference>
<dbReference type="InterPro" id="IPR036890">
    <property type="entry name" value="HATPase_C_sf"/>
</dbReference>
<evidence type="ECO:0000256" key="4">
    <source>
        <dbReference type="ARBA" id="ARBA00022679"/>
    </source>
</evidence>
<dbReference type="SUPFAM" id="SSF55874">
    <property type="entry name" value="ATPase domain of HSP90 chaperone/DNA topoisomerase II/histidine kinase"/>
    <property type="match status" value="1"/>
</dbReference>
<protein>
    <submittedName>
        <fullName evidence="12">Sensor histidine kinase</fullName>
        <ecNumber evidence="12">2.7.13.3</ecNumber>
    </submittedName>
</protein>
<keyword evidence="2" id="KW-1003">Cell membrane</keyword>
<dbReference type="Gene3D" id="6.10.340.10">
    <property type="match status" value="1"/>
</dbReference>
<dbReference type="InterPro" id="IPR033479">
    <property type="entry name" value="dCache_1"/>
</dbReference>
<accession>A0ABT6TKE0</accession>
<dbReference type="EC" id="2.7.13.3" evidence="12"/>
<evidence type="ECO:0000313" key="12">
    <source>
        <dbReference type="EMBL" id="MDI4646765.1"/>
    </source>
</evidence>
<feature type="transmembrane region" description="Helical" evidence="10">
    <location>
        <begin position="7"/>
        <end position="30"/>
    </location>
</feature>
<comment type="caution">
    <text evidence="12">The sequence shown here is derived from an EMBL/GenBank/DDBJ whole genome shotgun (WGS) entry which is preliminary data.</text>
</comment>
<keyword evidence="4 12" id="KW-0808">Transferase</keyword>
<feature type="region of interest" description="Disordered" evidence="9">
    <location>
        <begin position="82"/>
        <end position="103"/>
    </location>
</feature>
<dbReference type="EMBL" id="JAGRPV010000001">
    <property type="protein sequence ID" value="MDI4646765.1"/>
    <property type="molecule type" value="Genomic_DNA"/>
</dbReference>
<evidence type="ECO:0000256" key="10">
    <source>
        <dbReference type="SAM" id="Phobius"/>
    </source>
</evidence>
<evidence type="ECO:0000256" key="8">
    <source>
        <dbReference type="ARBA" id="ARBA00023136"/>
    </source>
</evidence>
<dbReference type="Proteomes" id="UP001161691">
    <property type="component" value="Unassembled WGS sequence"/>
</dbReference>
<evidence type="ECO:0000256" key="1">
    <source>
        <dbReference type="ARBA" id="ARBA00004651"/>
    </source>
</evidence>
<proteinExistence type="predicted"/>
<organism evidence="12 13">
    <name type="scientific">Cohnella hashimotonis</name>
    <dbReference type="NCBI Taxonomy" id="2826895"/>
    <lineage>
        <taxon>Bacteria</taxon>
        <taxon>Bacillati</taxon>
        <taxon>Bacillota</taxon>
        <taxon>Bacilli</taxon>
        <taxon>Bacillales</taxon>
        <taxon>Paenibacillaceae</taxon>
        <taxon>Cohnella</taxon>
    </lineage>
</organism>
<evidence type="ECO:0000256" key="2">
    <source>
        <dbReference type="ARBA" id="ARBA00022475"/>
    </source>
</evidence>
<name>A0ABT6TKE0_9BACL</name>
<dbReference type="SMART" id="SM00304">
    <property type="entry name" value="HAMP"/>
    <property type="match status" value="1"/>
</dbReference>
<keyword evidence="3" id="KW-0597">Phosphoprotein</keyword>
<evidence type="ECO:0000256" key="3">
    <source>
        <dbReference type="ARBA" id="ARBA00022553"/>
    </source>
</evidence>
<dbReference type="PANTHER" id="PTHR34220">
    <property type="entry name" value="SENSOR HISTIDINE KINASE YPDA"/>
    <property type="match status" value="1"/>
</dbReference>
<evidence type="ECO:0000256" key="5">
    <source>
        <dbReference type="ARBA" id="ARBA00022692"/>
    </source>
</evidence>
<evidence type="ECO:0000313" key="13">
    <source>
        <dbReference type="Proteomes" id="UP001161691"/>
    </source>
</evidence>
<dbReference type="SUPFAM" id="SSF158472">
    <property type="entry name" value="HAMP domain-like"/>
    <property type="match status" value="1"/>
</dbReference>
<dbReference type="InterPro" id="IPR003594">
    <property type="entry name" value="HATPase_dom"/>
</dbReference>
<keyword evidence="7 10" id="KW-1133">Transmembrane helix</keyword>
<dbReference type="Pfam" id="PF02743">
    <property type="entry name" value="dCache_1"/>
    <property type="match status" value="1"/>
</dbReference>
<dbReference type="Pfam" id="PF00672">
    <property type="entry name" value="HAMP"/>
    <property type="match status" value="1"/>
</dbReference>
<evidence type="ECO:0000256" key="6">
    <source>
        <dbReference type="ARBA" id="ARBA00022777"/>
    </source>
</evidence>
<sequence>MSLGKRVFTAFFFFIIMPLVVLGTISYLTFQHITEQKYSDQMELSMNAIGRNLNNMIKEANYFSDFWVTTEDSVESVEQALGAGVQSTGGKQDKSKETESGDYEELLEKQKLTGRVLLTYPGIKSVTLYHVDGRVVNLRFVVDEPIPRDVLESNPIYPEVLKKNGAPVWIGPNEDARLTGSNNLFTQIRVLLDIDTLKPKGVLVMRFGMTELARTFNFYNTEGDGDRRYLIVGRGGVVVYDSAGKTEGQSFAATDPDGKLNLSRNFQTRKMMFDGEKSLVSVHNLGDIKRLGTGDWTLVTVTDWGYLSGDLASMLRYVVMITIGCLACALVFNLMFVRRTISFIVSVVGAMRKVERGDLTTRVPVTGNDETVILAKGFNSLVERVSELLSDVTMEQRRKRKAEMMLLQAQIKPHFLFNALESINILAVQNEGRKVSKMVQRLGNIFRISITQKEEITIEQELEHLRSYLEIQKFRFEELFEYTIEVPPEMMAHSILKLTLQPLVENCIQHGFEGIDYLGRIRVSAAFEDENIVFYVEDNGIGISDERLALFASSGVTTLEQLYGESPETGERRGMGVGNVADRLRIHYGSSYGVMLCSAPGQGTIIKCVIPSESGGGERENKGVVGG</sequence>
<feature type="transmembrane region" description="Helical" evidence="10">
    <location>
        <begin position="317"/>
        <end position="336"/>
    </location>
</feature>
<reference evidence="12" key="1">
    <citation type="submission" date="2023-04" db="EMBL/GenBank/DDBJ databases">
        <title>Comparative genomic analysis of Cohnella hashimotonis sp. nov., isolated from the International Space Station.</title>
        <authorList>
            <person name="Venkateswaran K."/>
            <person name="Simpson A."/>
        </authorList>
    </citation>
    <scope>NUCLEOTIDE SEQUENCE</scope>
    <source>
        <strain evidence="12">F6_2S_P_1</strain>
    </source>
</reference>
<dbReference type="Pfam" id="PF06580">
    <property type="entry name" value="His_kinase"/>
    <property type="match status" value="1"/>
</dbReference>
<keyword evidence="13" id="KW-1185">Reference proteome</keyword>
<dbReference type="Pfam" id="PF02518">
    <property type="entry name" value="HATPase_c"/>
    <property type="match status" value="1"/>
</dbReference>
<evidence type="ECO:0000256" key="7">
    <source>
        <dbReference type="ARBA" id="ARBA00022989"/>
    </source>
</evidence>
<keyword evidence="6 12" id="KW-0418">Kinase</keyword>
<dbReference type="InterPro" id="IPR003660">
    <property type="entry name" value="HAMP_dom"/>
</dbReference>
<evidence type="ECO:0000259" key="11">
    <source>
        <dbReference type="PROSITE" id="PS50885"/>
    </source>
</evidence>
<dbReference type="PANTHER" id="PTHR34220:SF7">
    <property type="entry name" value="SENSOR HISTIDINE KINASE YPDA"/>
    <property type="match status" value="1"/>
</dbReference>
<dbReference type="InterPro" id="IPR050640">
    <property type="entry name" value="Bact_2-comp_sensor_kinase"/>
</dbReference>
<dbReference type="GO" id="GO:0004673">
    <property type="term" value="F:protein histidine kinase activity"/>
    <property type="evidence" value="ECO:0007669"/>
    <property type="project" value="UniProtKB-EC"/>
</dbReference>
<comment type="subcellular location">
    <subcellularLocation>
        <location evidence="1">Cell membrane</location>
        <topology evidence="1">Multi-pass membrane protein</topology>
    </subcellularLocation>
</comment>